<gene>
    <name evidence="1" type="ORF">DI569_03515</name>
</gene>
<dbReference type="Proteomes" id="UP000248597">
    <property type="component" value="Unassembled WGS sequence"/>
</dbReference>
<protein>
    <submittedName>
        <fullName evidence="1">Uncharacterized protein</fullName>
    </submittedName>
</protein>
<evidence type="ECO:0000313" key="2">
    <source>
        <dbReference type="Proteomes" id="UP000248597"/>
    </source>
</evidence>
<dbReference type="EMBL" id="QFPJ01000006">
    <property type="protein sequence ID" value="PZQ23535.1"/>
    <property type="molecule type" value="Genomic_DNA"/>
</dbReference>
<reference evidence="1 2" key="1">
    <citation type="submission" date="2017-08" db="EMBL/GenBank/DDBJ databases">
        <title>Infants hospitalized years apart are colonized by the same room-sourced microbial strains.</title>
        <authorList>
            <person name="Brooks B."/>
            <person name="Olm M.R."/>
            <person name="Firek B.A."/>
            <person name="Baker R."/>
            <person name="Thomas B.C."/>
            <person name="Morowitz M.J."/>
            <person name="Banfield J.F."/>
        </authorList>
    </citation>
    <scope>NUCLEOTIDE SEQUENCE [LARGE SCALE GENOMIC DNA]</scope>
    <source>
        <strain evidence="1">S2_005_003_R2_47</strain>
    </source>
</reference>
<comment type="caution">
    <text evidence="1">The sequence shown here is derived from an EMBL/GenBank/DDBJ whole genome shotgun (WGS) entry which is preliminary data.</text>
</comment>
<organism evidence="1 2">
    <name type="scientific">Sphingopyxis macrogoltabida</name>
    <name type="common">Sphingomonas macrogoltabidus</name>
    <dbReference type="NCBI Taxonomy" id="33050"/>
    <lineage>
        <taxon>Bacteria</taxon>
        <taxon>Pseudomonadati</taxon>
        <taxon>Pseudomonadota</taxon>
        <taxon>Alphaproteobacteria</taxon>
        <taxon>Sphingomonadales</taxon>
        <taxon>Sphingomonadaceae</taxon>
        <taxon>Sphingopyxis</taxon>
    </lineage>
</organism>
<evidence type="ECO:0000313" key="1">
    <source>
        <dbReference type="EMBL" id="PZQ23535.1"/>
    </source>
</evidence>
<accession>A0A2W5LAA8</accession>
<dbReference type="AlphaFoldDB" id="A0A2W5LAA8"/>
<proteinExistence type="predicted"/>
<name>A0A2W5LAA8_SPHMC</name>
<sequence>MQERYLGDSHDFLKYALLRHLSKSLELRIGVNWYLTTPDQVDRPGNNDGEKRHHLKGGVWRDADAELFEKIGKFDRVADRKLSNVAKWEILPPDTCYFAAHVPADDRESWHQKAMAELQPADLIFLDPDNGFEVNSMTARTRPKYSLFSEAADYVAAGKSVVAIQFARQCDPIQRAVDIRDKLVSFVGVTAENPVIRGRVAPNIVFFSIVPDALRTQWRHALLDFELKCHKAEMIN</sequence>